<name>A0A3L6QXR3_PANMI</name>
<dbReference type="PANTHER" id="PTHR48061">
    <property type="entry name" value="LEUCINE-RICH REPEAT RECEPTOR PROTEIN KINASE EMS1-LIKE-RELATED"/>
    <property type="match status" value="1"/>
</dbReference>
<evidence type="ECO:0000256" key="13">
    <source>
        <dbReference type="SAM" id="SignalP"/>
    </source>
</evidence>
<keyword evidence="10" id="KW-0675">Receptor</keyword>
<comment type="subcellular location">
    <subcellularLocation>
        <location evidence="1">Cell membrane</location>
        <topology evidence="1">Single-pass type I membrane protein</topology>
    </subcellularLocation>
</comment>
<feature type="signal peptide" evidence="13">
    <location>
        <begin position="1"/>
        <end position="35"/>
    </location>
</feature>
<dbReference type="STRING" id="4540.A0A3L6QXR3"/>
<dbReference type="FunFam" id="3.80.10.10:FF:000041">
    <property type="entry name" value="LRR receptor-like serine/threonine-protein kinase ERECTA"/>
    <property type="match status" value="1"/>
</dbReference>
<dbReference type="SUPFAM" id="SSF52058">
    <property type="entry name" value="L domain-like"/>
    <property type="match status" value="3"/>
</dbReference>
<dbReference type="PANTHER" id="PTHR48061:SF48">
    <property type="entry name" value="OS01G0162500 PROTEIN"/>
    <property type="match status" value="1"/>
</dbReference>
<dbReference type="InterPro" id="IPR003591">
    <property type="entry name" value="Leu-rich_rpt_typical-subtyp"/>
</dbReference>
<evidence type="ECO:0000256" key="8">
    <source>
        <dbReference type="ARBA" id="ARBA00022989"/>
    </source>
</evidence>
<keyword evidence="9 12" id="KW-0472">Membrane</keyword>
<organism evidence="15 16">
    <name type="scientific">Panicum miliaceum</name>
    <name type="common">Proso millet</name>
    <name type="synonym">Broomcorn millet</name>
    <dbReference type="NCBI Taxonomy" id="4540"/>
    <lineage>
        <taxon>Eukaryota</taxon>
        <taxon>Viridiplantae</taxon>
        <taxon>Streptophyta</taxon>
        <taxon>Embryophyta</taxon>
        <taxon>Tracheophyta</taxon>
        <taxon>Spermatophyta</taxon>
        <taxon>Magnoliopsida</taxon>
        <taxon>Liliopsida</taxon>
        <taxon>Poales</taxon>
        <taxon>Poaceae</taxon>
        <taxon>PACMAD clade</taxon>
        <taxon>Panicoideae</taxon>
        <taxon>Panicodae</taxon>
        <taxon>Paniceae</taxon>
        <taxon>Panicinae</taxon>
        <taxon>Panicum</taxon>
        <taxon>Panicum sect. Panicum</taxon>
    </lineage>
</organism>
<gene>
    <name evidence="15" type="ORF">C2845_PM08G04630</name>
</gene>
<evidence type="ECO:0000256" key="12">
    <source>
        <dbReference type="SAM" id="Phobius"/>
    </source>
</evidence>
<evidence type="ECO:0000256" key="5">
    <source>
        <dbReference type="ARBA" id="ARBA00022692"/>
    </source>
</evidence>
<dbReference type="EMBL" id="PQIB02000010">
    <property type="protein sequence ID" value="RLM91458.1"/>
    <property type="molecule type" value="Genomic_DNA"/>
</dbReference>
<keyword evidence="11" id="KW-0325">Glycoprotein</keyword>
<dbReference type="Gene3D" id="3.80.10.10">
    <property type="entry name" value="Ribonuclease Inhibitor"/>
    <property type="match status" value="4"/>
</dbReference>
<sequence length="958" mass="104543">MAHHGPRQAESLLLLQIRLAITAWCSLLPSSGASAYTGNHTATMPPGPCSPDQATALLRLKRSFTATNYSIVAFRSWRAGTDCSAGRACAAATVTAAYLNLASNDFNGSQLPSTGFERITELTHLNLSSSSFSGQVPNGIGHLTNLMSLDLSTSFEFDETLRYVPNIRVYSVSYVVSFVEQNLKKLIAKLRNLRELNLGFVDLSDNESSHWCNIVAKSCPELRVLSLPYCQLSGPICASLSSLRSLSVIDLQYNILSGPIPDFFSNFSDLSVLRLSNNKLQGWIPPEIFQHKKLVTIDLYHNLEISGYLPSFTYSITSLENLDVGRTNFSGTIPTSIGNLTSLRRLGLSASGFSGELPSSIGMLKSLSELEISGMGIVGFMPSWVANLTSLTSLQFSDCGLSGPVPSSVSNLTKLQKLALSKCSFSGEIPSYISNLVQLQTILLSPNNFIGKLEFTFFRKLTHLSILDLSDNDLVVVDGANDSSLASLPKLNYLSLSRCRICKYPNFLRHQDQIAWLDLSDNQIHGAVPKWAWQSFPNFPSVMNLSNNKLTSVGYAPFLPIHSWKLDLSNNMLEGLIPVPRGPTILLDYSNNEFSSLPSNFITHLHEVGVFKASGNKFSGKIPLSFCDVINIQLLDLSYNNYSGTIPSCLVENANGILSLKLKQNRLSGKFPDNIKEGCSFEALDFSGNRIGGQLPRSLVACKNLEFFGQAVPSTSDEEDTTCKFPSLRVLDLASNNFSGTLRKAWLTELKSMIVKSENEPVVKEYLGTYKITTLITYKGFDFTISNILWTLVYIDISSNALRGSTPESIGALAMLNVLNMSRHSLTGPIPSQLGRLGQMETLDLSFNELSGTVPQELASLDFLSMLNLSYNKLEGRVPESPHFMTFSDGSFLGNGGLCGPPLSKECIGTIPPPAVSGRSMERSVDIVLFLFVGLGFGVGFAIAVVVMSWGIPTRKPS</sequence>
<keyword evidence="3" id="KW-1003">Cell membrane</keyword>
<dbReference type="InterPro" id="IPR046956">
    <property type="entry name" value="RLP23-like"/>
</dbReference>
<dbReference type="OrthoDB" id="442066at2759"/>
<feature type="domain" description="Disease resistance R13L4/SHOC-2-like LRR" evidence="14">
    <location>
        <begin position="336"/>
        <end position="446"/>
    </location>
</feature>
<keyword evidence="16" id="KW-1185">Reference proteome</keyword>
<dbReference type="InterPro" id="IPR001611">
    <property type="entry name" value="Leu-rich_rpt"/>
</dbReference>
<dbReference type="GO" id="GO:0005886">
    <property type="term" value="C:plasma membrane"/>
    <property type="evidence" value="ECO:0007669"/>
    <property type="project" value="UniProtKB-SubCell"/>
</dbReference>
<dbReference type="InterPro" id="IPR055414">
    <property type="entry name" value="LRR_R13L4/SHOC2-like"/>
</dbReference>
<evidence type="ECO:0000313" key="16">
    <source>
        <dbReference type="Proteomes" id="UP000275267"/>
    </source>
</evidence>
<feature type="transmembrane region" description="Helical" evidence="12">
    <location>
        <begin position="927"/>
        <end position="952"/>
    </location>
</feature>
<reference evidence="16" key="1">
    <citation type="journal article" date="2019" name="Nat. Commun.">
        <title>The genome of broomcorn millet.</title>
        <authorList>
            <person name="Zou C."/>
            <person name="Miki D."/>
            <person name="Li D."/>
            <person name="Tang Q."/>
            <person name="Xiao L."/>
            <person name="Rajput S."/>
            <person name="Deng P."/>
            <person name="Jia W."/>
            <person name="Huang R."/>
            <person name="Zhang M."/>
            <person name="Sun Y."/>
            <person name="Hu J."/>
            <person name="Fu X."/>
            <person name="Schnable P.S."/>
            <person name="Li F."/>
            <person name="Zhang H."/>
            <person name="Feng B."/>
            <person name="Zhu X."/>
            <person name="Liu R."/>
            <person name="Schnable J.C."/>
            <person name="Zhu J.-K."/>
            <person name="Zhang H."/>
        </authorList>
    </citation>
    <scope>NUCLEOTIDE SEQUENCE [LARGE SCALE GENOMIC DNA]</scope>
</reference>
<dbReference type="SMART" id="SM00369">
    <property type="entry name" value="LRR_TYP"/>
    <property type="match status" value="4"/>
</dbReference>
<protein>
    <recommendedName>
        <fullName evidence="14">Disease resistance R13L4/SHOC-2-like LRR domain-containing protein</fullName>
    </recommendedName>
</protein>
<comment type="similarity">
    <text evidence="2">Belongs to the RLP family.</text>
</comment>
<accession>A0A3L6QXR3</accession>
<evidence type="ECO:0000256" key="9">
    <source>
        <dbReference type="ARBA" id="ARBA00023136"/>
    </source>
</evidence>
<evidence type="ECO:0000256" key="7">
    <source>
        <dbReference type="ARBA" id="ARBA00022737"/>
    </source>
</evidence>
<evidence type="ECO:0000313" key="15">
    <source>
        <dbReference type="EMBL" id="RLM91458.1"/>
    </source>
</evidence>
<evidence type="ECO:0000256" key="1">
    <source>
        <dbReference type="ARBA" id="ARBA00004251"/>
    </source>
</evidence>
<evidence type="ECO:0000256" key="4">
    <source>
        <dbReference type="ARBA" id="ARBA00022614"/>
    </source>
</evidence>
<dbReference type="Pfam" id="PF23598">
    <property type="entry name" value="LRR_14"/>
    <property type="match status" value="1"/>
</dbReference>
<dbReference type="FunFam" id="3.80.10.10:FF:000213">
    <property type="entry name" value="Tyrosine-sulfated glycopeptide receptor 1"/>
    <property type="match status" value="1"/>
</dbReference>
<proteinExistence type="inferred from homology"/>
<dbReference type="Pfam" id="PF00560">
    <property type="entry name" value="LRR_1"/>
    <property type="match status" value="5"/>
</dbReference>
<feature type="chain" id="PRO_5018200921" description="Disease resistance R13L4/SHOC-2-like LRR domain-containing protein" evidence="13">
    <location>
        <begin position="36"/>
        <end position="958"/>
    </location>
</feature>
<dbReference type="InterPro" id="IPR032675">
    <property type="entry name" value="LRR_dom_sf"/>
</dbReference>
<keyword evidence="8 12" id="KW-1133">Transmembrane helix</keyword>
<keyword evidence="5 12" id="KW-0812">Transmembrane</keyword>
<dbReference type="AlphaFoldDB" id="A0A3L6QXR3"/>
<dbReference type="FunFam" id="3.80.10.10:FF:000095">
    <property type="entry name" value="LRR receptor-like serine/threonine-protein kinase GSO1"/>
    <property type="match status" value="1"/>
</dbReference>
<keyword evidence="4" id="KW-0433">Leucine-rich repeat</keyword>
<keyword evidence="7" id="KW-0677">Repeat</keyword>
<evidence type="ECO:0000259" key="14">
    <source>
        <dbReference type="Pfam" id="PF23598"/>
    </source>
</evidence>
<keyword evidence="6 13" id="KW-0732">Signal</keyword>
<evidence type="ECO:0000256" key="2">
    <source>
        <dbReference type="ARBA" id="ARBA00009592"/>
    </source>
</evidence>
<evidence type="ECO:0000256" key="3">
    <source>
        <dbReference type="ARBA" id="ARBA00022475"/>
    </source>
</evidence>
<evidence type="ECO:0000256" key="11">
    <source>
        <dbReference type="ARBA" id="ARBA00023180"/>
    </source>
</evidence>
<evidence type="ECO:0000256" key="10">
    <source>
        <dbReference type="ARBA" id="ARBA00023170"/>
    </source>
</evidence>
<comment type="caution">
    <text evidence="15">The sequence shown here is derived from an EMBL/GenBank/DDBJ whole genome shotgun (WGS) entry which is preliminary data.</text>
</comment>
<dbReference type="Proteomes" id="UP000275267">
    <property type="component" value="Unassembled WGS sequence"/>
</dbReference>
<evidence type="ECO:0000256" key="6">
    <source>
        <dbReference type="ARBA" id="ARBA00022729"/>
    </source>
</evidence>